<evidence type="ECO:0000313" key="8">
    <source>
        <dbReference type="Proteomes" id="UP000398389"/>
    </source>
</evidence>
<sequence>MPLATYQIDKNLPAIEVKELTPESFKDYGYVISPNHLNVDSDTSSASANQGTAIKFIEISRNESLYAKNNCPSSRVPDFTRWNLFRCTPPNHLITLNNDGSYTYLAKVLEQHPYSTQTFLPLGKSSGNKWAYMVIVSKTNAFGTPDLNTVEAFVAKGNQAVTYGAGTWHAPMIALDGTIDFGVLINENGVPEEDCREAKKDLKLLVTKTKFKTGERACQVASQDDLKESFGITDVDTVIKEILKKGELQVGGKERQAQASQIRAETLQIVASKCINSNNKRPYPTTIIEKALQELGFNFVSNKPSKSQALEAIKLLVDKQVIPIVRARMKIRISVSGSSNVRDAKKYSETIKKMFSEIEDEDISGNLWEIVGYIDPGNFRKLDETVQTESKNKATVEVLDTAVVQQTEDHF</sequence>
<keyword evidence="8" id="KW-1185">Reference proteome</keyword>
<dbReference type="AlphaFoldDB" id="A0A5E8C537"/>
<evidence type="ECO:0000256" key="4">
    <source>
        <dbReference type="ARBA" id="ARBA00047684"/>
    </source>
</evidence>
<dbReference type="GO" id="GO:0000256">
    <property type="term" value="P:allantoin catabolic process"/>
    <property type="evidence" value="ECO:0007669"/>
    <property type="project" value="InterPro"/>
</dbReference>
<keyword evidence="3" id="KW-0456">Lyase</keyword>
<dbReference type="Pfam" id="PF20268">
    <property type="entry name" value="SBDS_C"/>
    <property type="match status" value="1"/>
</dbReference>
<evidence type="ECO:0000259" key="6">
    <source>
        <dbReference type="Pfam" id="PF20268"/>
    </source>
</evidence>
<name>A0A5E8C537_9ASCO</name>
<evidence type="ECO:0000256" key="2">
    <source>
        <dbReference type="ARBA" id="ARBA00022631"/>
    </source>
</evidence>
<dbReference type="Proteomes" id="UP000398389">
    <property type="component" value="Unassembled WGS sequence"/>
</dbReference>
<dbReference type="SUPFAM" id="SSF51182">
    <property type="entry name" value="RmlC-like cupins"/>
    <property type="match status" value="1"/>
</dbReference>
<dbReference type="GO" id="GO:0050385">
    <property type="term" value="F:ureidoglycolate lyase activity"/>
    <property type="evidence" value="ECO:0007669"/>
    <property type="project" value="UniProtKB-EC"/>
</dbReference>
<dbReference type="SUPFAM" id="SSF89895">
    <property type="entry name" value="FYSH domain"/>
    <property type="match status" value="1"/>
</dbReference>
<dbReference type="GO" id="GO:0042256">
    <property type="term" value="P:cytosolic ribosome assembly"/>
    <property type="evidence" value="ECO:0007669"/>
    <property type="project" value="InterPro"/>
</dbReference>
<reference evidence="7 8" key="1">
    <citation type="submission" date="2019-09" db="EMBL/GenBank/DDBJ databases">
        <authorList>
            <person name="Brejova B."/>
        </authorList>
    </citation>
    <scope>NUCLEOTIDE SEQUENCE [LARGE SCALE GENOMIC DNA]</scope>
</reference>
<proteinExistence type="predicted"/>
<dbReference type="Pfam" id="PF09377">
    <property type="entry name" value="SBDS_domain_II"/>
    <property type="match status" value="1"/>
</dbReference>
<dbReference type="PANTHER" id="PTHR21221">
    <property type="entry name" value="UREIDOGLYCOLATE HYDROLASE"/>
    <property type="match status" value="1"/>
</dbReference>
<evidence type="ECO:0000256" key="1">
    <source>
        <dbReference type="ARBA" id="ARBA00011738"/>
    </source>
</evidence>
<keyword evidence="2" id="KW-0659">Purine metabolism</keyword>
<dbReference type="GO" id="GO:0006144">
    <property type="term" value="P:purine nucleobase metabolic process"/>
    <property type="evidence" value="ECO:0007669"/>
    <property type="project" value="UniProtKB-KW"/>
</dbReference>
<dbReference type="Pfam" id="PF04115">
    <property type="entry name" value="Ureidogly_lyase"/>
    <property type="match status" value="1"/>
</dbReference>
<dbReference type="EMBL" id="CABVLU010000005">
    <property type="protein sequence ID" value="VVT58939.1"/>
    <property type="molecule type" value="Genomic_DNA"/>
</dbReference>
<evidence type="ECO:0008006" key="9">
    <source>
        <dbReference type="Google" id="ProtNLM"/>
    </source>
</evidence>
<gene>
    <name evidence="7" type="ORF">SAPINGB_P006460</name>
</gene>
<dbReference type="GeneID" id="43585271"/>
<dbReference type="InterPro" id="IPR007247">
    <property type="entry name" value="Ureidogly_lyase"/>
</dbReference>
<dbReference type="Gene3D" id="3.30.70.240">
    <property type="match status" value="1"/>
</dbReference>
<dbReference type="InterPro" id="IPR002140">
    <property type="entry name" value="Sdo1/SBDS"/>
</dbReference>
<comment type="subunit">
    <text evidence="1">Homodimer.</text>
</comment>
<dbReference type="InterPro" id="IPR011051">
    <property type="entry name" value="RmlC_Cupin_sf"/>
</dbReference>
<organism evidence="7 8">
    <name type="scientific">Magnusiomyces paraingens</name>
    <dbReference type="NCBI Taxonomy" id="2606893"/>
    <lineage>
        <taxon>Eukaryota</taxon>
        <taxon>Fungi</taxon>
        <taxon>Dikarya</taxon>
        <taxon>Ascomycota</taxon>
        <taxon>Saccharomycotina</taxon>
        <taxon>Dipodascomycetes</taxon>
        <taxon>Dipodascales</taxon>
        <taxon>Dipodascaceae</taxon>
        <taxon>Magnusiomyces</taxon>
    </lineage>
</organism>
<feature type="domain" description="Ribosome maturation protein SDO1/SBDS central" evidence="5">
    <location>
        <begin position="267"/>
        <end position="327"/>
    </location>
</feature>
<comment type="catalytic activity">
    <reaction evidence="4">
        <text>(S)-ureidoglycolate = urea + glyoxylate</text>
        <dbReference type="Rhea" id="RHEA:11304"/>
        <dbReference type="ChEBI" id="CHEBI:16199"/>
        <dbReference type="ChEBI" id="CHEBI:36655"/>
        <dbReference type="ChEBI" id="CHEBI:57296"/>
        <dbReference type="EC" id="4.3.2.3"/>
    </reaction>
</comment>
<evidence type="ECO:0000313" key="7">
    <source>
        <dbReference type="EMBL" id="VVT58939.1"/>
    </source>
</evidence>
<accession>A0A5E8C537</accession>
<dbReference type="InterPro" id="IPR018978">
    <property type="entry name" value="SDO1/SBDS_central"/>
</dbReference>
<feature type="domain" description="Ribosome maturation protein SDO1/SBDS C-terminal" evidence="6">
    <location>
        <begin position="329"/>
        <end position="400"/>
    </location>
</feature>
<evidence type="ECO:0000256" key="3">
    <source>
        <dbReference type="ARBA" id="ARBA00023239"/>
    </source>
</evidence>
<dbReference type="InterPro" id="IPR037188">
    <property type="entry name" value="Sdo1/SBDS_central_sf"/>
</dbReference>
<dbReference type="InterPro" id="IPR046928">
    <property type="entry name" value="SDO1/SBDS_C"/>
</dbReference>
<dbReference type="RefSeq" id="XP_031857062.1">
    <property type="nucleotide sequence ID" value="XM_032001171.1"/>
</dbReference>
<protein>
    <recommendedName>
        <fullName evidence="9">Ureidoglycolate lyase</fullName>
    </recommendedName>
</protein>
<dbReference type="InterPro" id="IPR047233">
    <property type="entry name" value="UAH_cupin"/>
</dbReference>
<dbReference type="OrthoDB" id="10253092at2759"/>
<dbReference type="GO" id="GO:0004848">
    <property type="term" value="F:ureidoglycolate hydrolase activity"/>
    <property type="evidence" value="ECO:0007669"/>
    <property type="project" value="InterPro"/>
</dbReference>
<dbReference type="Gene3D" id="2.60.120.480">
    <property type="entry name" value="Ureidoglycolate hydrolase"/>
    <property type="match status" value="1"/>
</dbReference>
<dbReference type="Gene3D" id="1.10.10.900">
    <property type="entry name" value="SBDS protein C-terminal domain, subdomain 1"/>
    <property type="match status" value="1"/>
</dbReference>
<dbReference type="InterPro" id="IPR024060">
    <property type="entry name" value="Ureidoglycolate_lyase_dom_sf"/>
</dbReference>
<dbReference type="SUPFAM" id="SSF109728">
    <property type="entry name" value="Hypothetical protein AF0491, middle domain"/>
    <property type="match status" value="1"/>
</dbReference>
<evidence type="ECO:0000259" key="5">
    <source>
        <dbReference type="Pfam" id="PF09377"/>
    </source>
</evidence>
<dbReference type="PANTHER" id="PTHR21221:SF1">
    <property type="entry name" value="UREIDOGLYCOLATE LYASE"/>
    <property type="match status" value="1"/>
</dbReference>
<dbReference type="CDD" id="cd20298">
    <property type="entry name" value="cupin_UAH"/>
    <property type="match status" value="1"/>
</dbReference>
<dbReference type="NCBIfam" id="TIGR00291">
    <property type="entry name" value="RNA_SBDS"/>
    <property type="match status" value="1"/>
</dbReference>
<dbReference type="InterPro" id="IPR036786">
    <property type="entry name" value="Ribosome_mat_SBDS_N_sf"/>
</dbReference>